<keyword evidence="5" id="KW-1185">Reference proteome</keyword>
<feature type="domain" description="UspA" evidence="3">
    <location>
        <begin position="148"/>
        <end position="277"/>
    </location>
</feature>
<protein>
    <submittedName>
        <fullName evidence="4">Universal stress protein</fullName>
    </submittedName>
</protein>
<dbReference type="CDD" id="cd00293">
    <property type="entry name" value="USP-like"/>
    <property type="match status" value="1"/>
</dbReference>
<feature type="domain" description="UspA" evidence="3">
    <location>
        <begin position="4"/>
        <end position="137"/>
    </location>
</feature>
<dbReference type="InterPro" id="IPR006016">
    <property type="entry name" value="UspA"/>
</dbReference>
<evidence type="ECO:0000256" key="2">
    <source>
        <dbReference type="SAM" id="MobiDB-lite"/>
    </source>
</evidence>
<evidence type="ECO:0000313" key="4">
    <source>
        <dbReference type="EMBL" id="MBD8044424.1"/>
    </source>
</evidence>
<accession>A0ABR8YKJ5</accession>
<gene>
    <name evidence="4" type="ORF">H9638_11470</name>
</gene>
<evidence type="ECO:0000313" key="5">
    <source>
        <dbReference type="Proteomes" id="UP000652763"/>
    </source>
</evidence>
<organism evidence="4 5">
    <name type="scientific">Arthrobacter pullicola</name>
    <dbReference type="NCBI Taxonomy" id="2762224"/>
    <lineage>
        <taxon>Bacteria</taxon>
        <taxon>Bacillati</taxon>
        <taxon>Actinomycetota</taxon>
        <taxon>Actinomycetes</taxon>
        <taxon>Micrococcales</taxon>
        <taxon>Micrococcaceae</taxon>
        <taxon>Arthrobacter</taxon>
    </lineage>
</organism>
<comment type="similarity">
    <text evidence="1">Belongs to the universal stress protein A family.</text>
</comment>
<dbReference type="EMBL" id="JACSQC010000005">
    <property type="protein sequence ID" value="MBD8044424.1"/>
    <property type="molecule type" value="Genomic_DNA"/>
</dbReference>
<feature type="region of interest" description="Disordered" evidence="2">
    <location>
        <begin position="282"/>
        <end position="304"/>
    </location>
</feature>
<dbReference type="SUPFAM" id="SSF52402">
    <property type="entry name" value="Adenine nucleotide alpha hydrolases-like"/>
    <property type="match status" value="2"/>
</dbReference>
<reference evidence="4 5" key="1">
    <citation type="submission" date="2020-08" db="EMBL/GenBank/DDBJ databases">
        <title>A Genomic Blueprint of the Chicken Gut Microbiome.</title>
        <authorList>
            <person name="Gilroy R."/>
            <person name="Ravi A."/>
            <person name="Getino M."/>
            <person name="Pursley I."/>
            <person name="Horton D.L."/>
            <person name="Alikhan N.-F."/>
            <person name="Baker D."/>
            <person name="Gharbi K."/>
            <person name="Hall N."/>
            <person name="Watson M."/>
            <person name="Adriaenssens E.M."/>
            <person name="Foster-Nyarko E."/>
            <person name="Jarju S."/>
            <person name="Secka A."/>
            <person name="Antonio M."/>
            <person name="Oren A."/>
            <person name="Chaudhuri R."/>
            <person name="La Ragione R.M."/>
            <person name="Hildebrand F."/>
            <person name="Pallen M.J."/>
        </authorList>
    </citation>
    <scope>NUCLEOTIDE SEQUENCE [LARGE SCALE GENOMIC DNA]</scope>
    <source>
        <strain evidence="4 5">Sa2BUA2</strain>
    </source>
</reference>
<evidence type="ECO:0000259" key="3">
    <source>
        <dbReference type="Pfam" id="PF00582"/>
    </source>
</evidence>
<dbReference type="InterPro" id="IPR014729">
    <property type="entry name" value="Rossmann-like_a/b/a_fold"/>
</dbReference>
<proteinExistence type="inferred from homology"/>
<comment type="caution">
    <text evidence="4">The sequence shown here is derived from an EMBL/GenBank/DDBJ whole genome shotgun (WGS) entry which is preliminary data.</text>
</comment>
<dbReference type="Gene3D" id="3.40.50.620">
    <property type="entry name" value="HUPs"/>
    <property type="match status" value="2"/>
</dbReference>
<dbReference type="PANTHER" id="PTHR46268:SF6">
    <property type="entry name" value="UNIVERSAL STRESS PROTEIN UP12"/>
    <property type="match status" value="1"/>
</dbReference>
<dbReference type="PANTHER" id="PTHR46268">
    <property type="entry name" value="STRESS RESPONSE PROTEIN NHAX"/>
    <property type="match status" value="1"/>
</dbReference>
<dbReference type="Proteomes" id="UP000652763">
    <property type="component" value="Unassembled WGS sequence"/>
</dbReference>
<sequence>MRYVVGYAATERGRDALNLACALARSQGASLDLVMIDPEQSPYAAVYPPERSYATLLAEQLGAWLDEALAMVPEDIEARGHIRAADSDARGLIDAAAEFGAGLIVVGAGSNGLFKRYTVGSVANALLHAAHVPVALAPYGYSRTDPITRVTCAVGERRGAEDVLEVGAASAAQRGLPLRLLSLVALASSESAALDEARLHVADRVAKAETLTRGRCQVTGEVAQGRTIENAVDNLDFEDGEIFIIGSSRLALHNQLFLGTTASKVLRSLPVPMVVVPRGYMGTPSTAGTAERPAAPAPQTGEPQ</sequence>
<dbReference type="RefSeq" id="WP_191747417.1">
    <property type="nucleotide sequence ID" value="NZ_JACSQC010000005.1"/>
</dbReference>
<name>A0ABR8YKJ5_9MICC</name>
<evidence type="ECO:0000256" key="1">
    <source>
        <dbReference type="ARBA" id="ARBA00008791"/>
    </source>
</evidence>
<dbReference type="Pfam" id="PF00582">
    <property type="entry name" value="Usp"/>
    <property type="match status" value="2"/>
</dbReference>